<evidence type="ECO:0000313" key="1">
    <source>
        <dbReference type="EMBL" id="PWN50563.1"/>
    </source>
</evidence>
<proteinExistence type="predicted"/>
<keyword evidence="2" id="KW-1185">Reference proteome</keyword>
<sequence length="69" mass="7791">MSSFSPSGHSAPINVSFPLHPSSVSTFFLQLPFLLPFFLSLPFFFLRKFSLTLPSLVPLFFVSHLRTCL</sequence>
<gene>
    <name evidence="1" type="ORF">IE53DRAFT_88367</name>
</gene>
<name>A0ACD0NXK9_9BASI</name>
<accession>A0ACD0NXK9</accession>
<protein>
    <submittedName>
        <fullName evidence="1">Uncharacterized protein</fullName>
    </submittedName>
</protein>
<organism evidence="1 2">
    <name type="scientific">Violaceomyces palustris</name>
    <dbReference type="NCBI Taxonomy" id="1673888"/>
    <lineage>
        <taxon>Eukaryota</taxon>
        <taxon>Fungi</taxon>
        <taxon>Dikarya</taxon>
        <taxon>Basidiomycota</taxon>
        <taxon>Ustilaginomycotina</taxon>
        <taxon>Ustilaginomycetes</taxon>
        <taxon>Violaceomycetales</taxon>
        <taxon>Violaceomycetaceae</taxon>
        <taxon>Violaceomyces</taxon>
    </lineage>
</organism>
<dbReference type="EMBL" id="KZ819918">
    <property type="protein sequence ID" value="PWN50563.1"/>
    <property type="molecule type" value="Genomic_DNA"/>
</dbReference>
<reference evidence="1 2" key="1">
    <citation type="journal article" date="2018" name="Mol. Biol. Evol.">
        <title>Broad Genomic Sampling Reveals a Smut Pathogenic Ancestry of the Fungal Clade Ustilaginomycotina.</title>
        <authorList>
            <person name="Kijpornyongpan T."/>
            <person name="Mondo S.J."/>
            <person name="Barry K."/>
            <person name="Sandor L."/>
            <person name="Lee J."/>
            <person name="Lipzen A."/>
            <person name="Pangilinan J."/>
            <person name="LaButti K."/>
            <person name="Hainaut M."/>
            <person name="Henrissat B."/>
            <person name="Grigoriev I.V."/>
            <person name="Spatafora J.W."/>
            <person name="Aime M.C."/>
        </authorList>
    </citation>
    <scope>NUCLEOTIDE SEQUENCE [LARGE SCALE GENOMIC DNA]</scope>
    <source>
        <strain evidence="1 2">SA 807</strain>
    </source>
</reference>
<evidence type="ECO:0000313" key="2">
    <source>
        <dbReference type="Proteomes" id="UP000245626"/>
    </source>
</evidence>
<dbReference type="Proteomes" id="UP000245626">
    <property type="component" value="Unassembled WGS sequence"/>
</dbReference>